<evidence type="ECO:0000256" key="12">
    <source>
        <dbReference type="ARBA" id="ARBA00034000"/>
    </source>
</evidence>
<name>A0ABV7XBY4_9SPHN</name>
<comment type="caution">
    <text evidence="16">The sequence shown here is derived from an EMBL/GenBank/DDBJ whole genome shotgun (WGS) entry which is preliminary data.</text>
</comment>
<keyword evidence="8 16" id="KW-0378">Hydrolase</keyword>
<dbReference type="Proteomes" id="UP001595615">
    <property type="component" value="Unassembled WGS sequence"/>
</dbReference>
<keyword evidence="6" id="KW-0645">Protease</keyword>
<dbReference type="Pfam" id="PF00768">
    <property type="entry name" value="Peptidase_S11"/>
    <property type="match status" value="1"/>
</dbReference>
<evidence type="ECO:0000256" key="9">
    <source>
        <dbReference type="ARBA" id="ARBA00022960"/>
    </source>
</evidence>
<dbReference type="GO" id="GO:0004180">
    <property type="term" value="F:carboxypeptidase activity"/>
    <property type="evidence" value="ECO:0007669"/>
    <property type="project" value="UniProtKB-KW"/>
</dbReference>
<dbReference type="EMBL" id="JBHRXV010000011">
    <property type="protein sequence ID" value="MFC3713652.1"/>
    <property type="molecule type" value="Genomic_DNA"/>
</dbReference>
<organism evidence="16 17">
    <name type="scientific">Sphingoaurantiacus capsulatus</name>
    <dbReference type="NCBI Taxonomy" id="1771310"/>
    <lineage>
        <taxon>Bacteria</taxon>
        <taxon>Pseudomonadati</taxon>
        <taxon>Pseudomonadota</taxon>
        <taxon>Alphaproteobacteria</taxon>
        <taxon>Sphingomonadales</taxon>
        <taxon>Sphingosinicellaceae</taxon>
        <taxon>Sphingoaurantiacus</taxon>
    </lineage>
</organism>
<dbReference type="SMART" id="SM00936">
    <property type="entry name" value="PBP5_C"/>
    <property type="match status" value="1"/>
</dbReference>
<evidence type="ECO:0000313" key="16">
    <source>
        <dbReference type="EMBL" id="MFC3713652.1"/>
    </source>
</evidence>
<keyword evidence="9" id="KW-0133">Cell shape</keyword>
<gene>
    <name evidence="16" type="ORF">ACFOMD_13815</name>
</gene>
<dbReference type="Gene3D" id="3.40.710.10">
    <property type="entry name" value="DD-peptidase/beta-lactamase superfamily"/>
    <property type="match status" value="1"/>
</dbReference>
<keyword evidence="17" id="KW-1185">Reference proteome</keyword>
<evidence type="ECO:0000256" key="2">
    <source>
        <dbReference type="ARBA" id="ARBA00004752"/>
    </source>
</evidence>
<evidence type="ECO:0000256" key="8">
    <source>
        <dbReference type="ARBA" id="ARBA00022801"/>
    </source>
</evidence>
<evidence type="ECO:0000256" key="4">
    <source>
        <dbReference type="ARBA" id="ARBA00012448"/>
    </source>
</evidence>
<dbReference type="PANTHER" id="PTHR21581">
    <property type="entry name" value="D-ALANYL-D-ALANINE CARBOXYPEPTIDASE"/>
    <property type="match status" value="1"/>
</dbReference>
<comment type="catalytic activity">
    <reaction evidence="12">
        <text>Preferential cleavage: (Ac)2-L-Lys-D-Ala-|-D-Ala. Also transpeptidation of peptidyl-alanyl moieties that are N-acyl substituents of D-alanine.</text>
        <dbReference type="EC" id="3.4.16.4"/>
    </reaction>
</comment>
<dbReference type="RefSeq" id="WP_380862357.1">
    <property type="nucleotide sequence ID" value="NZ_JBHRXV010000011.1"/>
</dbReference>
<evidence type="ECO:0000256" key="13">
    <source>
        <dbReference type="RuleBase" id="RU004016"/>
    </source>
</evidence>
<sequence>MRQFARLPLLALLVAAVPAVAQPTHQTVAPFAYMKDLSSGQVLYSKGADQRIPPASMGKMMTVYVVFDLIKKGEVKLDQKIRVRPETWQQWHGPKAGSTMFLSANEEVSVEDLLHGIVTLSGNDACVVLAEGLAGTEPAFAQMMNQVAKRIGLKGSNFANSNGWPDDMEYVTARDLAVIGERTILDFPNLYKKFYGQPSFTWGKTLGSGAPITQGNRNPILGRVRGADGLKTGHTEAAGYGFTGSAVQDGRRLVMVLGGLNSMNERVKESVAFMEWGFGAWKAQPLAKAGTVIETAEVHLGDKATVGLTAPRDYSMTVPRLGGGEVKVKVVYNGPIRAPIAKGQRVAELQVSRPGMPTATLPLVAAEAVGEAGPFGRLSSNFRNLFFGN</sequence>
<comment type="similarity">
    <text evidence="3 13">Belongs to the peptidase S11 family.</text>
</comment>
<dbReference type="InterPro" id="IPR018044">
    <property type="entry name" value="Peptidase_S11"/>
</dbReference>
<dbReference type="InterPro" id="IPR012338">
    <property type="entry name" value="Beta-lactam/transpept-like"/>
</dbReference>
<evidence type="ECO:0000256" key="7">
    <source>
        <dbReference type="ARBA" id="ARBA00022729"/>
    </source>
</evidence>
<reference evidence="17" key="1">
    <citation type="journal article" date="2019" name="Int. J. Syst. Evol. Microbiol.">
        <title>The Global Catalogue of Microorganisms (GCM) 10K type strain sequencing project: providing services to taxonomists for standard genome sequencing and annotation.</title>
        <authorList>
            <consortium name="The Broad Institute Genomics Platform"/>
            <consortium name="The Broad Institute Genome Sequencing Center for Infectious Disease"/>
            <person name="Wu L."/>
            <person name="Ma J."/>
        </authorList>
    </citation>
    <scope>NUCLEOTIDE SEQUENCE [LARGE SCALE GENOMIC DNA]</scope>
    <source>
        <strain evidence="17">KCTC 42644</strain>
    </source>
</reference>
<dbReference type="SUPFAM" id="SSF69189">
    <property type="entry name" value="Penicillin-binding protein associated domain"/>
    <property type="match status" value="1"/>
</dbReference>
<dbReference type="InterPro" id="IPR012907">
    <property type="entry name" value="Peptidase_S11_C"/>
</dbReference>
<proteinExistence type="inferred from homology"/>
<dbReference type="InterPro" id="IPR037167">
    <property type="entry name" value="Peptidase_S11_C_sf"/>
</dbReference>
<dbReference type="InterPro" id="IPR015956">
    <property type="entry name" value="Peniciliin-bd_prot_C_sf"/>
</dbReference>
<evidence type="ECO:0000256" key="1">
    <source>
        <dbReference type="ARBA" id="ARBA00003217"/>
    </source>
</evidence>
<evidence type="ECO:0000256" key="3">
    <source>
        <dbReference type="ARBA" id="ARBA00007164"/>
    </source>
</evidence>
<protein>
    <recommendedName>
        <fullName evidence="4">serine-type D-Ala-D-Ala carboxypeptidase</fullName>
        <ecNumber evidence="4">3.4.16.4</ecNumber>
    </recommendedName>
</protein>
<keyword evidence="7 14" id="KW-0732">Signal</keyword>
<keyword evidence="10" id="KW-0573">Peptidoglycan synthesis</keyword>
<keyword evidence="5 16" id="KW-0121">Carboxypeptidase</keyword>
<feature type="signal peptide" evidence="14">
    <location>
        <begin position="1"/>
        <end position="21"/>
    </location>
</feature>
<evidence type="ECO:0000256" key="11">
    <source>
        <dbReference type="ARBA" id="ARBA00023316"/>
    </source>
</evidence>
<dbReference type="InterPro" id="IPR001967">
    <property type="entry name" value="Peptidase_S11_N"/>
</dbReference>
<evidence type="ECO:0000256" key="6">
    <source>
        <dbReference type="ARBA" id="ARBA00022670"/>
    </source>
</evidence>
<dbReference type="SUPFAM" id="SSF56601">
    <property type="entry name" value="beta-lactamase/transpeptidase-like"/>
    <property type="match status" value="1"/>
</dbReference>
<dbReference type="Gene3D" id="2.60.410.10">
    <property type="entry name" value="D-Ala-D-Ala carboxypeptidase, C-terminal domain"/>
    <property type="match status" value="1"/>
</dbReference>
<evidence type="ECO:0000313" key="17">
    <source>
        <dbReference type="Proteomes" id="UP001595615"/>
    </source>
</evidence>
<dbReference type="EC" id="3.4.16.4" evidence="4"/>
<comment type="function">
    <text evidence="1">Removes C-terminal D-alanyl residues from sugar-peptide cell wall precursors.</text>
</comment>
<keyword evidence="11" id="KW-0961">Cell wall biogenesis/degradation</keyword>
<dbReference type="PANTHER" id="PTHR21581:SF6">
    <property type="entry name" value="TRAFFICKING PROTEIN PARTICLE COMPLEX SUBUNIT 12"/>
    <property type="match status" value="1"/>
</dbReference>
<feature type="chain" id="PRO_5045377008" description="serine-type D-Ala-D-Ala carboxypeptidase" evidence="14">
    <location>
        <begin position="22"/>
        <end position="389"/>
    </location>
</feature>
<evidence type="ECO:0000256" key="14">
    <source>
        <dbReference type="SAM" id="SignalP"/>
    </source>
</evidence>
<accession>A0ABV7XBY4</accession>
<evidence type="ECO:0000259" key="15">
    <source>
        <dbReference type="SMART" id="SM00936"/>
    </source>
</evidence>
<comment type="pathway">
    <text evidence="2">Cell wall biogenesis; peptidoglycan biosynthesis.</text>
</comment>
<evidence type="ECO:0000256" key="10">
    <source>
        <dbReference type="ARBA" id="ARBA00022984"/>
    </source>
</evidence>
<dbReference type="Pfam" id="PF07943">
    <property type="entry name" value="PBP5_C"/>
    <property type="match status" value="1"/>
</dbReference>
<feature type="domain" description="Peptidase S11 D-Ala-D-Ala carboxypeptidase A C-terminal" evidence="15">
    <location>
        <begin position="281"/>
        <end position="371"/>
    </location>
</feature>
<dbReference type="PRINTS" id="PR00725">
    <property type="entry name" value="DADACBPTASE1"/>
</dbReference>
<evidence type="ECO:0000256" key="5">
    <source>
        <dbReference type="ARBA" id="ARBA00022645"/>
    </source>
</evidence>